<proteinExistence type="predicted"/>
<sequence length="305" mass="34877">MIAVIIPTYNPKDEFLNETLNSLKKQSLHTSFWELIIVDNNSSPKVEADLSWHPNSCIVSEEKQGLTHARLKGFSQTNCEIIVMVDDDNILDENYLENCLSIFNEFPKMGAIGGNIEGKFEIIPPYWTKDFFSLLAIRNLGKEILIANIQLRNNNKIDYPLFSPVGAGMAIRRIALNKYLEEIQRDTQLIADRSGDSLTSSGDNEIVMQIFLNGFDIGFFPKLSMKHIIPTERLNKIYLGKLNKAIMHSWTLFLIKYNQCPWNRFNKITLQLRVIKALIKYAPWKSPSNYIKFNGVIGQLEALSS</sequence>
<reference evidence="2 3" key="1">
    <citation type="submission" date="2015-11" db="EMBL/GenBank/DDBJ databases">
        <title>Sequence of Pedobacter ginsenosidimutans.</title>
        <authorList>
            <person name="Carson E."/>
            <person name="Keyser V."/>
            <person name="Newman J."/>
            <person name="Miller J."/>
        </authorList>
    </citation>
    <scope>NUCLEOTIDE SEQUENCE [LARGE SCALE GENOMIC DNA]</scope>
    <source>
        <strain evidence="2 3">KACC 14530</strain>
    </source>
</reference>
<dbReference type="InterPro" id="IPR001173">
    <property type="entry name" value="Glyco_trans_2-like"/>
</dbReference>
<gene>
    <name evidence="2" type="ORF">ASU31_12685</name>
</gene>
<evidence type="ECO:0000259" key="1">
    <source>
        <dbReference type="Pfam" id="PF00535"/>
    </source>
</evidence>
<dbReference type="Pfam" id="PF00535">
    <property type="entry name" value="Glycos_transf_2"/>
    <property type="match status" value="1"/>
</dbReference>
<keyword evidence="3" id="KW-1185">Reference proteome</keyword>
<dbReference type="GO" id="GO:0016758">
    <property type="term" value="F:hexosyltransferase activity"/>
    <property type="evidence" value="ECO:0007669"/>
    <property type="project" value="UniProtKB-ARBA"/>
</dbReference>
<name>A0A0T5VPR5_9SPHI</name>
<comment type="caution">
    <text evidence="2">The sequence shown here is derived from an EMBL/GenBank/DDBJ whole genome shotgun (WGS) entry which is preliminary data.</text>
</comment>
<dbReference type="EMBL" id="LMZQ01000007">
    <property type="protein sequence ID" value="KRT15835.1"/>
    <property type="molecule type" value="Genomic_DNA"/>
</dbReference>
<dbReference type="InterPro" id="IPR029044">
    <property type="entry name" value="Nucleotide-diphossugar_trans"/>
</dbReference>
<dbReference type="PANTHER" id="PTHR22916">
    <property type="entry name" value="GLYCOSYLTRANSFERASE"/>
    <property type="match status" value="1"/>
</dbReference>
<dbReference type="SUPFAM" id="SSF53448">
    <property type="entry name" value="Nucleotide-diphospho-sugar transferases"/>
    <property type="match status" value="1"/>
</dbReference>
<dbReference type="Proteomes" id="UP000051950">
    <property type="component" value="Unassembled WGS sequence"/>
</dbReference>
<dbReference type="RefSeq" id="WP_057932666.1">
    <property type="nucleotide sequence ID" value="NZ_LMZQ01000007.1"/>
</dbReference>
<dbReference type="CDD" id="cd00761">
    <property type="entry name" value="Glyco_tranf_GTA_type"/>
    <property type="match status" value="1"/>
</dbReference>
<feature type="domain" description="Glycosyltransferase 2-like" evidence="1">
    <location>
        <begin position="4"/>
        <end position="179"/>
    </location>
</feature>
<dbReference type="AlphaFoldDB" id="A0A0T5VPR5"/>
<organism evidence="2 3">
    <name type="scientific">Pedobacter ginsenosidimutans</name>
    <dbReference type="NCBI Taxonomy" id="687842"/>
    <lineage>
        <taxon>Bacteria</taxon>
        <taxon>Pseudomonadati</taxon>
        <taxon>Bacteroidota</taxon>
        <taxon>Sphingobacteriia</taxon>
        <taxon>Sphingobacteriales</taxon>
        <taxon>Sphingobacteriaceae</taxon>
        <taxon>Pedobacter</taxon>
    </lineage>
</organism>
<evidence type="ECO:0000313" key="2">
    <source>
        <dbReference type="EMBL" id="KRT15835.1"/>
    </source>
</evidence>
<protein>
    <recommendedName>
        <fullName evidence="1">Glycosyltransferase 2-like domain-containing protein</fullName>
    </recommendedName>
</protein>
<dbReference type="STRING" id="687842.ASU31_12685"/>
<evidence type="ECO:0000313" key="3">
    <source>
        <dbReference type="Proteomes" id="UP000051950"/>
    </source>
</evidence>
<dbReference type="Gene3D" id="3.90.550.10">
    <property type="entry name" value="Spore Coat Polysaccharide Biosynthesis Protein SpsA, Chain A"/>
    <property type="match status" value="1"/>
</dbReference>
<accession>A0A0T5VPR5</accession>